<accession>A0A6J5QHZ8</accession>
<gene>
    <name evidence="1" type="ORF">UFOVP1043_62</name>
</gene>
<reference evidence="1" key="1">
    <citation type="submission" date="2020-05" db="EMBL/GenBank/DDBJ databases">
        <authorList>
            <person name="Chiriac C."/>
            <person name="Salcher M."/>
            <person name="Ghai R."/>
            <person name="Kavagutti S V."/>
        </authorList>
    </citation>
    <scope>NUCLEOTIDE SEQUENCE</scope>
</reference>
<sequence length="339" mass="39074">MNEENQLTPQDLLTEFPSHVFTVYTKEKGQPIQHEGVPRHIYIRHEKDKGMIYVDSRFITQAHLVREAVIWRATSAYCGTLLKRISAGSGKKDKPCYCLVFDLSYGAMGDVTRRISKRGVKLQVGRVAEYKAKAKVAAVKLQAVSTRVKTWEATYGHLPLWAELEETLKEAKRFYEDSYIMLSSGRRKKILPEPSPIKTVKVEIKPTESLVRCEGLDELIQRDLAFIYRNIRNFITDEKGKVTMQEQEFKPLISREEWMGRYEQGEEKDGSATYKHLYIPVAILKSGAYENKDILNFKNDFRFVHSCPKYIGMKMQRCALFDLNRKPPVAPVDIAAIEE</sequence>
<organism evidence="1">
    <name type="scientific">uncultured Caudovirales phage</name>
    <dbReference type="NCBI Taxonomy" id="2100421"/>
    <lineage>
        <taxon>Viruses</taxon>
        <taxon>Duplodnaviria</taxon>
        <taxon>Heunggongvirae</taxon>
        <taxon>Uroviricota</taxon>
        <taxon>Caudoviricetes</taxon>
        <taxon>Peduoviridae</taxon>
        <taxon>Maltschvirus</taxon>
        <taxon>Maltschvirus maltsch</taxon>
    </lineage>
</organism>
<evidence type="ECO:0000313" key="1">
    <source>
        <dbReference type="EMBL" id="CAB4180595.1"/>
    </source>
</evidence>
<name>A0A6J5QHZ8_9CAUD</name>
<dbReference type="EMBL" id="LR797001">
    <property type="protein sequence ID" value="CAB4180595.1"/>
    <property type="molecule type" value="Genomic_DNA"/>
</dbReference>
<protein>
    <submittedName>
        <fullName evidence="1">Uncharacterized protein</fullName>
    </submittedName>
</protein>
<proteinExistence type="predicted"/>